<dbReference type="OrthoDB" id="10568830at2759"/>
<accession>W2TC70</accession>
<dbReference type="Proteomes" id="UP000053676">
    <property type="component" value="Unassembled WGS sequence"/>
</dbReference>
<evidence type="ECO:0000313" key="2">
    <source>
        <dbReference type="Proteomes" id="UP000053676"/>
    </source>
</evidence>
<keyword evidence="2" id="KW-1185">Reference proteome</keyword>
<evidence type="ECO:0000313" key="1">
    <source>
        <dbReference type="EMBL" id="ETN79433.1"/>
    </source>
</evidence>
<proteinExistence type="predicted"/>
<gene>
    <name evidence="1" type="ORF">NECAME_09836</name>
</gene>
<sequence>NVDGFFLYNYSSIRFLTHTVGLSQVSAFLVLDTFRQELPQSVFVMLDENEGRRSTGNPENIAVEAARITGSGDTHENIRRTANT</sequence>
<reference evidence="2" key="1">
    <citation type="journal article" date="2014" name="Nat. Genet.">
        <title>Genome of the human hookworm Necator americanus.</title>
        <authorList>
            <person name="Tang Y.T."/>
            <person name="Gao X."/>
            <person name="Rosa B.A."/>
            <person name="Abubucker S."/>
            <person name="Hallsworth-Pepin K."/>
            <person name="Martin J."/>
            <person name="Tyagi R."/>
            <person name="Heizer E."/>
            <person name="Zhang X."/>
            <person name="Bhonagiri-Palsikar V."/>
            <person name="Minx P."/>
            <person name="Warren W.C."/>
            <person name="Wang Q."/>
            <person name="Zhan B."/>
            <person name="Hotez P.J."/>
            <person name="Sternberg P.W."/>
            <person name="Dougall A."/>
            <person name="Gaze S.T."/>
            <person name="Mulvenna J."/>
            <person name="Sotillo J."/>
            <person name="Ranganathan S."/>
            <person name="Rabelo E.M."/>
            <person name="Wilson R.K."/>
            <person name="Felgner P.L."/>
            <person name="Bethony J."/>
            <person name="Hawdon J.M."/>
            <person name="Gasser R.B."/>
            <person name="Loukas A."/>
            <person name="Mitreva M."/>
        </authorList>
    </citation>
    <scope>NUCLEOTIDE SEQUENCE [LARGE SCALE GENOMIC DNA]</scope>
</reference>
<name>W2TC70_NECAM</name>
<dbReference type="GeneID" id="25349865"/>
<dbReference type="EMBL" id="KI659490">
    <property type="protein sequence ID" value="ETN79433.1"/>
    <property type="molecule type" value="Genomic_DNA"/>
</dbReference>
<feature type="non-terminal residue" evidence="1">
    <location>
        <position position="1"/>
    </location>
</feature>
<organism evidence="1 2">
    <name type="scientific">Necator americanus</name>
    <name type="common">Human hookworm</name>
    <dbReference type="NCBI Taxonomy" id="51031"/>
    <lineage>
        <taxon>Eukaryota</taxon>
        <taxon>Metazoa</taxon>
        <taxon>Ecdysozoa</taxon>
        <taxon>Nematoda</taxon>
        <taxon>Chromadorea</taxon>
        <taxon>Rhabditida</taxon>
        <taxon>Rhabditina</taxon>
        <taxon>Rhabditomorpha</taxon>
        <taxon>Strongyloidea</taxon>
        <taxon>Ancylostomatidae</taxon>
        <taxon>Bunostominae</taxon>
        <taxon>Necator</taxon>
    </lineage>
</organism>
<dbReference type="CTD" id="25349865"/>
<dbReference type="AlphaFoldDB" id="W2TC70"/>
<protein>
    <submittedName>
        <fullName evidence="1">Uncharacterized protein</fullName>
    </submittedName>
</protein>
<dbReference type="KEGG" id="nai:NECAME_09836"/>